<evidence type="ECO:0000313" key="1">
    <source>
        <dbReference type="EMBL" id="AGA29899.1"/>
    </source>
</evidence>
<dbReference type="AlphaFoldDB" id="L0DKK7"/>
<dbReference type="RefSeq" id="WP_015248996.1">
    <property type="nucleotide sequence ID" value="NC_019892.1"/>
</dbReference>
<proteinExistence type="predicted"/>
<dbReference type="KEGG" id="saci:Sinac_5769"/>
<dbReference type="HOGENOM" id="CLU_141659_0_0_0"/>
<dbReference type="PROSITE" id="PS51257">
    <property type="entry name" value="PROKAR_LIPOPROTEIN"/>
    <property type="match status" value="1"/>
</dbReference>
<sequence>MRHRFFKVVVLGFIMIGCGGPENKPLTESDMEQTALNDVAELYRVYVAQYKKPPTKLADFLPMEQMSPTGLAAITKGEIVVRFGATLPSTDEGPGKGPGDEVLAYQKKVPESGGQVLMLNRTIKPMSSEEFKAAKLAGTSSSDATAKKPK</sequence>
<protein>
    <recommendedName>
        <fullName evidence="3">Lipoprotein</fullName>
    </recommendedName>
</protein>
<evidence type="ECO:0000313" key="2">
    <source>
        <dbReference type="Proteomes" id="UP000010798"/>
    </source>
</evidence>
<gene>
    <name evidence="1" type="ordered locus">Sinac_5769</name>
</gene>
<evidence type="ECO:0008006" key="3">
    <source>
        <dbReference type="Google" id="ProtNLM"/>
    </source>
</evidence>
<name>L0DKK7_SINAD</name>
<dbReference type="eggNOG" id="ENOG5033H01">
    <property type="taxonomic scope" value="Bacteria"/>
</dbReference>
<dbReference type="OrthoDB" id="288094at2"/>
<dbReference type="Proteomes" id="UP000010798">
    <property type="component" value="Chromosome"/>
</dbReference>
<organism evidence="1 2">
    <name type="scientific">Singulisphaera acidiphila (strain ATCC BAA-1392 / DSM 18658 / VKM B-2454 / MOB10)</name>
    <dbReference type="NCBI Taxonomy" id="886293"/>
    <lineage>
        <taxon>Bacteria</taxon>
        <taxon>Pseudomonadati</taxon>
        <taxon>Planctomycetota</taxon>
        <taxon>Planctomycetia</taxon>
        <taxon>Isosphaerales</taxon>
        <taxon>Isosphaeraceae</taxon>
        <taxon>Singulisphaera</taxon>
    </lineage>
</organism>
<accession>L0DKK7</accession>
<dbReference type="EMBL" id="CP003364">
    <property type="protein sequence ID" value="AGA29899.1"/>
    <property type="molecule type" value="Genomic_DNA"/>
</dbReference>
<reference evidence="1 2" key="1">
    <citation type="submission" date="2012-02" db="EMBL/GenBank/DDBJ databases">
        <title>Complete sequence of chromosome of Singulisphaera acidiphila DSM 18658.</title>
        <authorList>
            <consortium name="US DOE Joint Genome Institute (JGI-PGF)"/>
            <person name="Lucas S."/>
            <person name="Copeland A."/>
            <person name="Lapidus A."/>
            <person name="Glavina del Rio T."/>
            <person name="Dalin E."/>
            <person name="Tice H."/>
            <person name="Bruce D."/>
            <person name="Goodwin L."/>
            <person name="Pitluck S."/>
            <person name="Peters L."/>
            <person name="Ovchinnikova G."/>
            <person name="Chertkov O."/>
            <person name="Kyrpides N."/>
            <person name="Mavromatis K."/>
            <person name="Ivanova N."/>
            <person name="Brettin T."/>
            <person name="Detter J.C."/>
            <person name="Han C."/>
            <person name="Larimer F."/>
            <person name="Land M."/>
            <person name="Hauser L."/>
            <person name="Markowitz V."/>
            <person name="Cheng J.-F."/>
            <person name="Hugenholtz P."/>
            <person name="Woyke T."/>
            <person name="Wu D."/>
            <person name="Tindall B."/>
            <person name="Pomrenke H."/>
            <person name="Brambilla E."/>
            <person name="Klenk H.-P."/>
            <person name="Eisen J.A."/>
        </authorList>
    </citation>
    <scope>NUCLEOTIDE SEQUENCE [LARGE SCALE GENOMIC DNA]</scope>
    <source>
        <strain evidence="2">ATCC BAA-1392 / DSM 18658 / VKM B-2454 / MOB10</strain>
    </source>
</reference>
<keyword evidence="2" id="KW-1185">Reference proteome</keyword>